<dbReference type="Proteomes" id="UP000176308">
    <property type="component" value="Unassembled WGS sequence"/>
</dbReference>
<proteinExistence type="predicted"/>
<dbReference type="EMBL" id="MHOX01000029">
    <property type="protein sequence ID" value="OGZ70334.1"/>
    <property type="molecule type" value="Genomic_DNA"/>
</dbReference>
<organism evidence="1 2">
    <name type="scientific">Candidatus Staskawiczbacteria bacterium RIFCSPLOWO2_01_FULL_33_9</name>
    <dbReference type="NCBI Taxonomy" id="1802211"/>
    <lineage>
        <taxon>Bacteria</taxon>
        <taxon>Candidatus Staskawicziibacteriota</taxon>
    </lineage>
</organism>
<gene>
    <name evidence="1" type="ORF">A2904_00075</name>
</gene>
<evidence type="ECO:0000313" key="2">
    <source>
        <dbReference type="Proteomes" id="UP000176308"/>
    </source>
</evidence>
<evidence type="ECO:0000313" key="1">
    <source>
        <dbReference type="EMBL" id="OGZ70334.1"/>
    </source>
</evidence>
<reference evidence="1 2" key="1">
    <citation type="journal article" date="2016" name="Nat. Commun.">
        <title>Thousands of microbial genomes shed light on interconnected biogeochemical processes in an aquifer system.</title>
        <authorList>
            <person name="Anantharaman K."/>
            <person name="Brown C.T."/>
            <person name="Hug L.A."/>
            <person name="Sharon I."/>
            <person name="Castelle C.J."/>
            <person name="Probst A.J."/>
            <person name="Thomas B.C."/>
            <person name="Singh A."/>
            <person name="Wilkins M.J."/>
            <person name="Karaoz U."/>
            <person name="Brodie E.L."/>
            <person name="Williams K.H."/>
            <person name="Hubbard S.S."/>
            <person name="Banfield J.F."/>
        </authorList>
    </citation>
    <scope>NUCLEOTIDE SEQUENCE [LARGE SCALE GENOMIC DNA]</scope>
</reference>
<comment type="caution">
    <text evidence="1">The sequence shown here is derived from an EMBL/GenBank/DDBJ whole genome shotgun (WGS) entry which is preliminary data.</text>
</comment>
<accession>A0A1G2I686</accession>
<name>A0A1G2I686_9BACT</name>
<protein>
    <submittedName>
        <fullName evidence="1">Uncharacterized protein</fullName>
    </submittedName>
</protein>
<dbReference type="AlphaFoldDB" id="A0A1G2I686"/>
<sequence length="92" mass="10533">MPLPRVKPGIDASIGESFVSSGSSHFIDRLKKENPLVLDFIDKFIRYASEFAEKEKIELPEVFPYLLKTMGVAVYRLLESQQEIDDLEEKIS</sequence>